<dbReference type="PANTHER" id="PTHR45705">
    <property type="entry name" value="FI20236P1"/>
    <property type="match status" value="1"/>
</dbReference>
<feature type="region of interest" description="Disordered" evidence="2">
    <location>
        <begin position="158"/>
        <end position="225"/>
    </location>
</feature>
<dbReference type="InterPro" id="IPR037278">
    <property type="entry name" value="ARFGAP/RecO"/>
</dbReference>
<dbReference type="GO" id="GO:0005737">
    <property type="term" value="C:cytoplasm"/>
    <property type="evidence" value="ECO:0007669"/>
    <property type="project" value="TreeGrafter"/>
</dbReference>
<dbReference type="InterPro" id="IPR001164">
    <property type="entry name" value="ArfGAP_dom"/>
</dbReference>
<feature type="region of interest" description="Disordered" evidence="2">
    <location>
        <begin position="317"/>
        <end position="348"/>
    </location>
</feature>
<evidence type="ECO:0000256" key="2">
    <source>
        <dbReference type="SAM" id="MobiDB-lite"/>
    </source>
</evidence>
<dbReference type="AlphaFoldDB" id="A0A9P6ZRS2"/>
<dbReference type="SUPFAM" id="SSF57863">
    <property type="entry name" value="ArfGap/RecO-like zinc finger"/>
    <property type="match status" value="1"/>
</dbReference>
<dbReference type="Gene3D" id="1.10.220.150">
    <property type="entry name" value="Arf GTPase activating protein"/>
    <property type="match status" value="1"/>
</dbReference>
<protein>
    <recommendedName>
        <fullName evidence="3">Arf-GAP domain-containing protein</fullName>
    </recommendedName>
</protein>
<dbReference type="InterPro" id="IPR044732">
    <property type="entry name" value="ArfGAP_SMAP1-like"/>
</dbReference>
<dbReference type="EMBL" id="JABBWD010000036">
    <property type="protein sequence ID" value="KAG1775077.1"/>
    <property type="molecule type" value="Genomic_DNA"/>
</dbReference>
<feature type="domain" description="Arf-GAP" evidence="3">
    <location>
        <begin position="13"/>
        <end position="167"/>
    </location>
</feature>
<proteinExistence type="predicted"/>
<dbReference type="SMART" id="SM00105">
    <property type="entry name" value="ArfGap"/>
    <property type="match status" value="1"/>
</dbReference>
<organism evidence="4 5">
    <name type="scientific">Suillus placidus</name>
    <dbReference type="NCBI Taxonomy" id="48579"/>
    <lineage>
        <taxon>Eukaryota</taxon>
        <taxon>Fungi</taxon>
        <taxon>Dikarya</taxon>
        <taxon>Basidiomycota</taxon>
        <taxon>Agaricomycotina</taxon>
        <taxon>Agaricomycetes</taxon>
        <taxon>Agaricomycetidae</taxon>
        <taxon>Boletales</taxon>
        <taxon>Suillineae</taxon>
        <taxon>Suillaceae</taxon>
        <taxon>Suillus</taxon>
    </lineage>
</organism>
<keyword evidence="1" id="KW-0479">Metal-binding</keyword>
<dbReference type="Proteomes" id="UP000714275">
    <property type="component" value="Unassembled WGS sequence"/>
</dbReference>
<dbReference type="OrthoDB" id="10266696at2759"/>
<feature type="compositionally biased region" description="Polar residues" evidence="2">
    <location>
        <begin position="195"/>
        <end position="205"/>
    </location>
</feature>
<evidence type="ECO:0000256" key="1">
    <source>
        <dbReference type="PROSITE-ProRule" id="PRU00288"/>
    </source>
</evidence>
<feature type="compositionally biased region" description="Low complexity" evidence="2">
    <location>
        <begin position="179"/>
        <end position="194"/>
    </location>
</feature>
<dbReference type="Pfam" id="PF01412">
    <property type="entry name" value="ArfGap"/>
    <property type="match status" value="1"/>
</dbReference>
<dbReference type="InterPro" id="IPR051718">
    <property type="entry name" value="ARF_GTPase-activating"/>
</dbReference>
<accession>A0A9P6ZRS2</accession>
<sequence length="437" mass="47177">MSRQDKTTTERNSKILKDLVKQSDNKVCADCKRNDPRWASWNLCVLHFRFCSSLTMLSRGVFLCIRCSGIHRGMGTHISRVKSVDLDIWTPEQMEVTPYHSYVSPTVCSTSFTSQSIQKWGNRRANLYWESHLKSGHIPPDHKMESFIRSKYESRRWALDGPPPSDPSVLETETSNGHASQAAEQPPPAATQSSRSTHITNTSISGARAASPTLQTHITTRQPQTRQLLSSAIAGRAINSEVTVITSPTFATPQQTLAQPAPPSQHDLFSLDFHAPAQTAASPPPSKDMKSDIMSLFSSAPATAPSNSNLSTGAGSSAFGTFASPSQPQSAWDQLGSAPQTQPQPTSMMGTGGTGLWGASSGWNASPVAPSQNTLWGSSVTPTAQQPQSQANSFNTNDVWGSSVSAPSYTNNIFGTSQAHPAPQKDDVFGDLWGEFK</sequence>
<comment type="caution">
    <text evidence="4">The sequence shown here is derived from an EMBL/GenBank/DDBJ whole genome shotgun (WGS) entry which is preliminary data.</text>
</comment>
<dbReference type="GO" id="GO:0008270">
    <property type="term" value="F:zinc ion binding"/>
    <property type="evidence" value="ECO:0007669"/>
    <property type="project" value="UniProtKB-KW"/>
</dbReference>
<keyword evidence="1" id="KW-0863">Zinc-finger</keyword>
<keyword evidence="5" id="KW-1185">Reference proteome</keyword>
<dbReference type="InterPro" id="IPR038508">
    <property type="entry name" value="ArfGAP_dom_sf"/>
</dbReference>
<evidence type="ECO:0000259" key="3">
    <source>
        <dbReference type="PROSITE" id="PS50115"/>
    </source>
</evidence>
<dbReference type="PRINTS" id="PR00405">
    <property type="entry name" value="REVINTRACTNG"/>
</dbReference>
<keyword evidence="1" id="KW-0862">Zinc</keyword>
<feature type="compositionally biased region" description="Polar residues" evidence="2">
    <location>
        <begin position="212"/>
        <end position="225"/>
    </location>
</feature>
<gene>
    <name evidence="4" type="ORF">EV702DRAFT_460112</name>
</gene>
<dbReference type="PROSITE" id="PS50115">
    <property type="entry name" value="ARFGAP"/>
    <property type="match status" value="1"/>
</dbReference>
<evidence type="ECO:0000313" key="4">
    <source>
        <dbReference type="EMBL" id="KAG1775077.1"/>
    </source>
</evidence>
<evidence type="ECO:0000313" key="5">
    <source>
        <dbReference type="Proteomes" id="UP000714275"/>
    </source>
</evidence>
<reference evidence="4" key="1">
    <citation type="journal article" date="2020" name="New Phytol.">
        <title>Comparative genomics reveals dynamic genome evolution in host specialist ectomycorrhizal fungi.</title>
        <authorList>
            <person name="Lofgren L.A."/>
            <person name="Nguyen N.H."/>
            <person name="Vilgalys R."/>
            <person name="Ruytinx J."/>
            <person name="Liao H.L."/>
            <person name="Branco S."/>
            <person name="Kuo A."/>
            <person name="LaButti K."/>
            <person name="Lipzen A."/>
            <person name="Andreopoulos W."/>
            <person name="Pangilinan J."/>
            <person name="Riley R."/>
            <person name="Hundley H."/>
            <person name="Na H."/>
            <person name="Barry K."/>
            <person name="Grigoriev I.V."/>
            <person name="Stajich J.E."/>
            <person name="Kennedy P.G."/>
        </authorList>
    </citation>
    <scope>NUCLEOTIDE SEQUENCE</scope>
    <source>
        <strain evidence="4">DOB743</strain>
    </source>
</reference>
<name>A0A9P6ZRS2_9AGAM</name>
<dbReference type="GO" id="GO:0005096">
    <property type="term" value="F:GTPase activator activity"/>
    <property type="evidence" value="ECO:0007669"/>
    <property type="project" value="InterPro"/>
</dbReference>
<dbReference type="PANTHER" id="PTHR45705:SF14">
    <property type="entry name" value="ARF-GAP DOMAIN-CONTAINING PROTEIN"/>
    <property type="match status" value="1"/>
</dbReference>
<dbReference type="CDD" id="cd08839">
    <property type="entry name" value="ArfGap_SMAP"/>
    <property type="match status" value="1"/>
</dbReference>